<dbReference type="Proteomes" id="UP000807342">
    <property type="component" value="Unassembled WGS sequence"/>
</dbReference>
<organism evidence="3 4">
    <name type="scientific">Macrolepiota fuliginosa MF-IS2</name>
    <dbReference type="NCBI Taxonomy" id="1400762"/>
    <lineage>
        <taxon>Eukaryota</taxon>
        <taxon>Fungi</taxon>
        <taxon>Dikarya</taxon>
        <taxon>Basidiomycota</taxon>
        <taxon>Agaricomycotina</taxon>
        <taxon>Agaricomycetes</taxon>
        <taxon>Agaricomycetidae</taxon>
        <taxon>Agaricales</taxon>
        <taxon>Agaricineae</taxon>
        <taxon>Agaricaceae</taxon>
        <taxon>Macrolepiota</taxon>
    </lineage>
</organism>
<dbReference type="EMBL" id="MU151059">
    <property type="protein sequence ID" value="KAF9453700.1"/>
    <property type="molecule type" value="Genomic_DNA"/>
</dbReference>
<dbReference type="OrthoDB" id="3352225at2759"/>
<name>A0A9P6C980_9AGAR</name>
<gene>
    <name evidence="3" type="ORF">P691DRAFT_813049</name>
</gene>
<sequence>MGGGELPRRRRERDVVDKMPPWTAGSHYGPVLDAFQMKVVGAKLELNPLLAPAPDQGPEADRTHLNWNMLMAPSLVHRSCDPVSVSWSGGRSEPATFPRINELKIVSEHYPWLVEIKAQDINVGVTCGEVIDGLATNMEKLTSKTDFEALPGNLRKVVLEAYRYNRSRNPDVPGGKMGEGLKRADFLGQMTSFGGLEVNEAAVEKVCKVVVPGYVVLRCLRREFMTQADLRAQEARARAASQVPSSARSASARGVRRRGAGSTAESTPSTSGIGIGVEDPSDSEDYSGSED</sequence>
<feature type="compositionally biased region" description="Polar residues" evidence="1">
    <location>
        <begin position="263"/>
        <end position="272"/>
    </location>
</feature>
<feature type="compositionally biased region" description="Acidic residues" evidence="1">
    <location>
        <begin position="279"/>
        <end position="291"/>
    </location>
</feature>
<accession>A0A9P6C980</accession>
<feature type="compositionally biased region" description="Low complexity" evidence="1">
    <location>
        <begin position="238"/>
        <end position="253"/>
    </location>
</feature>
<keyword evidence="4" id="KW-1185">Reference proteome</keyword>
<dbReference type="InterPro" id="IPR046522">
    <property type="entry name" value="DUF6699"/>
</dbReference>
<evidence type="ECO:0000313" key="3">
    <source>
        <dbReference type="EMBL" id="KAF9453700.1"/>
    </source>
</evidence>
<dbReference type="Pfam" id="PF20415">
    <property type="entry name" value="DUF6699"/>
    <property type="match status" value="1"/>
</dbReference>
<evidence type="ECO:0000313" key="4">
    <source>
        <dbReference type="Proteomes" id="UP000807342"/>
    </source>
</evidence>
<evidence type="ECO:0000259" key="2">
    <source>
        <dbReference type="Pfam" id="PF20415"/>
    </source>
</evidence>
<comment type="caution">
    <text evidence="3">The sequence shown here is derived from an EMBL/GenBank/DDBJ whole genome shotgun (WGS) entry which is preliminary data.</text>
</comment>
<feature type="domain" description="DUF6699" evidence="2">
    <location>
        <begin position="65"/>
        <end position="198"/>
    </location>
</feature>
<protein>
    <recommendedName>
        <fullName evidence="2">DUF6699 domain-containing protein</fullName>
    </recommendedName>
</protein>
<dbReference type="AlphaFoldDB" id="A0A9P6C980"/>
<feature type="region of interest" description="Disordered" evidence="1">
    <location>
        <begin position="237"/>
        <end position="291"/>
    </location>
</feature>
<proteinExistence type="predicted"/>
<evidence type="ECO:0000256" key="1">
    <source>
        <dbReference type="SAM" id="MobiDB-lite"/>
    </source>
</evidence>
<reference evidence="3" key="1">
    <citation type="submission" date="2020-11" db="EMBL/GenBank/DDBJ databases">
        <authorList>
            <consortium name="DOE Joint Genome Institute"/>
            <person name="Ahrendt S."/>
            <person name="Riley R."/>
            <person name="Andreopoulos W."/>
            <person name="Labutti K."/>
            <person name="Pangilinan J."/>
            <person name="Ruiz-Duenas F.J."/>
            <person name="Barrasa J.M."/>
            <person name="Sanchez-Garcia M."/>
            <person name="Camarero S."/>
            <person name="Miyauchi S."/>
            <person name="Serrano A."/>
            <person name="Linde D."/>
            <person name="Babiker R."/>
            <person name="Drula E."/>
            <person name="Ayuso-Fernandez I."/>
            <person name="Pacheco R."/>
            <person name="Padilla G."/>
            <person name="Ferreira P."/>
            <person name="Barriuso J."/>
            <person name="Kellner H."/>
            <person name="Castanera R."/>
            <person name="Alfaro M."/>
            <person name="Ramirez L."/>
            <person name="Pisabarro A.G."/>
            <person name="Kuo A."/>
            <person name="Tritt A."/>
            <person name="Lipzen A."/>
            <person name="He G."/>
            <person name="Yan M."/>
            <person name="Ng V."/>
            <person name="Cullen D."/>
            <person name="Martin F."/>
            <person name="Rosso M.-N."/>
            <person name="Henrissat B."/>
            <person name="Hibbett D."/>
            <person name="Martinez A.T."/>
            <person name="Grigoriev I.V."/>
        </authorList>
    </citation>
    <scope>NUCLEOTIDE SEQUENCE</scope>
    <source>
        <strain evidence="3">MF-IS2</strain>
    </source>
</reference>